<dbReference type="PANTHER" id="PTHR43837:SF1">
    <property type="entry name" value="RIBOSOMAL PROTEIN US12 METHYLTHIOTRANSFERASE RIMO"/>
    <property type="match status" value="1"/>
</dbReference>
<dbReference type="SFLD" id="SFLDS00029">
    <property type="entry name" value="Radical_SAM"/>
    <property type="match status" value="1"/>
</dbReference>
<dbReference type="EC" id="2.8.4.4" evidence="8"/>
<dbReference type="Proteomes" id="UP000245870">
    <property type="component" value="Unassembled WGS sequence"/>
</dbReference>
<evidence type="ECO:0000259" key="11">
    <source>
        <dbReference type="PROSITE" id="PS51918"/>
    </source>
</evidence>
<protein>
    <recommendedName>
        <fullName evidence="8">Ribosomal protein uS12 methylthiotransferase RimO</fullName>
        <shortName evidence="8">uS12 MTTase</shortName>
        <shortName evidence="8">uS12 methylthiotransferase</shortName>
        <ecNumber evidence="8">2.8.4.4</ecNumber>
    </recommendedName>
    <alternativeName>
        <fullName evidence="8">Ribosomal protein uS12 (aspartate-C(3))-methylthiotransferase</fullName>
    </alternativeName>
    <alternativeName>
        <fullName evidence="8">Ribosome maturation factor RimO</fullName>
    </alternativeName>
</protein>
<dbReference type="Pfam" id="PF18693">
    <property type="entry name" value="TRAM_2"/>
    <property type="match status" value="1"/>
</dbReference>
<evidence type="ECO:0000259" key="10">
    <source>
        <dbReference type="PROSITE" id="PS51449"/>
    </source>
</evidence>
<reference evidence="12 13" key="1">
    <citation type="submission" date="2018-05" db="EMBL/GenBank/DDBJ databases">
        <title>Genomic Encyclopedia of Type Strains, Phase IV (KMG-IV): sequencing the most valuable type-strain genomes for metagenomic binning, comparative biology and taxonomic classification.</title>
        <authorList>
            <person name="Goeker M."/>
        </authorList>
    </citation>
    <scope>NUCLEOTIDE SEQUENCE [LARGE SCALE GENOMIC DNA]</scope>
    <source>
        <strain evidence="12 13">DSM 100333</strain>
    </source>
</reference>
<dbReference type="PANTHER" id="PTHR43837">
    <property type="entry name" value="RIBOSOMAL PROTEIN S12 METHYLTHIOTRANSFERASE RIMO"/>
    <property type="match status" value="1"/>
</dbReference>
<dbReference type="GO" id="GO:0005840">
    <property type="term" value="C:ribosome"/>
    <property type="evidence" value="ECO:0007669"/>
    <property type="project" value="UniProtKB-KW"/>
</dbReference>
<dbReference type="GO" id="GO:0006400">
    <property type="term" value="P:tRNA modification"/>
    <property type="evidence" value="ECO:0007669"/>
    <property type="project" value="InterPro"/>
</dbReference>
<dbReference type="InterPro" id="IPR002792">
    <property type="entry name" value="TRAM_dom"/>
</dbReference>
<name>A0A2U0U7T8_9BACT</name>
<feature type="binding site" evidence="8">
    <location>
        <position position="13"/>
    </location>
    <ligand>
        <name>[4Fe-4S] cluster</name>
        <dbReference type="ChEBI" id="CHEBI:49883"/>
        <label>1</label>
    </ligand>
</feature>
<evidence type="ECO:0000256" key="6">
    <source>
        <dbReference type="ARBA" id="ARBA00023004"/>
    </source>
</evidence>
<keyword evidence="12" id="KW-0687">Ribonucleoprotein</keyword>
<dbReference type="FunFam" id="3.80.30.20:FF:000001">
    <property type="entry name" value="tRNA-2-methylthio-N(6)-dimethylallyladenosine synthase 2"/>
    <property type="match status" value="1"/>
</dbReference>
<keyword evidence="13" id="KW-1185">Reference proteome</keyword>
<evidence type="ECO:0000256" key="8">
    <source>
        <dbReference type="HAMAP-Rule" id="MF_01865"/>
    </source>
</evidence>
<feature type="domain" description="TRAM" evidence="9">
    <location>
        <begin position="378"/>
        <end position="443"/>
    </location>
</feature>
<keyword evidence="12" id="KW-0689">Ribosomal protein</keyword>
<dbReference type="PROSITE" id="PS01278">
    <property type="entry name" value="MTTASE_RADICAL"/>
    <property type="match status" value="1"/>
</dbReference>
<dbReference type="InterPro" id="IPR005840">
    <property type="entry name" value="Ribosomal_uS12_MeSTrfase_RimO"/>
</dbReference>
<dbReference type="AlphaFoldDB" id="A0A2U0U7T8"/>
<comment type="subcellular location">
    <subcellularLocation>
        <location evidence="8">Cytoplasm</location>
    </subcellularLocation>
</comment>
<dbReference type="PROSITE" id="PS50926">
    <property type="entry name" value="TRAM"/>
    <property type="match status" value="1"/>
</dbReference>
<keyword evidence="7 8" id="KW-0411">Iron-sulfur</keyword>
<dbReference type="SFLD" id="SFLDG01061">
    <property type="entry name" value="methylthiotransferase"/>
    <property type="match status" value="1"/>
</dbReference>
<keyword evidence="1 8" id="KW-0004">4Fe-4S</keyword>
<evidence type="ECO:0000313" key="13">
    <source>
        <dbReference type="Proteomes" id="UP000245870"/>
    </source>
</evidence>
<dbReference type="InterPro" id="IPR058240">
    <property type="entry name" value="rSAM_sf"/>
</dbReference>
<dbReference type="InterPro" id="IPR023404">
    <property type="entry name" value="rSAM_horseshoe"/>
</dbReference>
<dbReference type="InterPro" id="IPR013848">
    <property type="entry name" value="Methylthiotransferase_N"/>
</dbReference>
<dbReference type="InterPro" id="IPR038135">
    <property type="entry name" value="Methylthiotransferase_N_sf"/>
</dbReference>
<dbReference type="SMART" id="SM00729">
    <property type="entry name" value="Elp3"/>
    <property type="match status" value="1"/>
</dbReference>
<organism evidence="12 13">
    <name type="scientific">Hallella colorans</name>
    <dbReference type="NCBI Taxonomy" id="1703337"/>
    <lineage>
        <taxon>Bacteria</taxon>
        <taxon>Pseudomonadati</taxon>
        <taxon>Bacteroidota</taxon>
        <taxon>Bacteroidia</taxon>
        <taxon>Bacteroidales</taxon>
        <taxon>Prevotellaceae</taxon>
        <taxon>Hallella</taxon>
    </lineage>
</organism>
<dbReference type="Pfam" id="PF00919">
    <property type="entry name" value="UPF0004"/>
    <property type="match status" value="1"/>
</dbReference>
<dbReference type="Gene3D" id="3.80.30.20">
    <property type="entry name" value="tm_1862 like domain"/>
    <property type="match status" value="1"/>
</dbReference>
<dbReference type="PROSITE" id="PS51918">
    <property type="entry name" value="RADICAL_SAM"/>
    <property type="match status" value="1"/>
</dbReference>
<evidence type="ECO:0000256" key="7">
    <source>
        <dbReference type="ARBA" id="ARBA00023014"/>
    </source>
</evidence>
<evidence type="ECO:0000256" key="4">
    <source>
        <dbReference type="ARBA" id="ARBA00022691"/>
    </source>
</evidence>
<dbReference type="GO" id="GO:0051539">
    <property type="term" value="F:4 iron, 4 sulfur cluster binding"/>
    <property type="evidence" value="ECO:0007669"/>
    <property type="project" value="UniProtKB-UniRule"/>
</dbReference>
<accession>A0A2U0U7T8</accession>
<dbReference type="SFLD" id="SFLDG01082">
    <property type="entry name" value="B12-binding_domain_containing"/>
    <property type="match status" value="1"/>
</dbReference>
<dbReference type="NCBIfam" id="TIGR00089">
    <property type="entry name" value="MiaB/RimO family radical SAM methylthiotransferase"/>
    <property type="match status" value="1"/>
</dbReference>
<dbReference type="RefSeq" id="WP_116616449.1">
    <property type="nucleotide sequence ID" value="NZ_CAMQYP010000055.1"/>
</dbReference>
<dbReference type="InterPro" id="IPR005839">
    <property type="entry name" value="Methylthiotransferase"/>
</dbReference>
<dbReference type="Pfam" id="PF04055">
    <property type="entry name" value="Radical_SAM"/>
    <property type="match status" value="1"/>
</dbReference>
<comment type="caution">
    <text evidence="12">The sequence shown here is derived from an EMBL/GenBank/DDBJ whole genome shotgun (WGS) entry which is preliminary data.</text>
</comment>
<evidence type="ECO:0000313" key="12">
    <source>
        <dbReference type="EMBL" id="PVX53693.1"/>
    </source>
</evidence>
<gene>
    <name evidence="8" type="primary">rimO</name>
    <name evidence="12" type="ORF">C7379_10932</name>
</gene>
<dbReference type="GO" id="GO:0005829">
    <property type="term" value="C:cytosol"/>
    <property type="evidence" value="ECO:0007669"/>
    <property type="project" value="TreeGrafter"/>
</dbReference>
<dbReference type="InterPro" id="IPR020612">
    <property type="entry name" value="Methylthiotransferase_CS"/>
</dbReference>
<dbReference type="GO" id="GO:0035599">
    <property type="term" value="F:aspartic acid methylthiotransferase activity"/>
    <property type="evidence" value="ECO:0007669"/>
    <property type="project" value="TreeGrafter"/>
</dbReference>
<dbReference type="GO" id="GO:0046872">
    <property type="term" value="F:metal ion binding"/>
    <property type="evidence" value="ECO:0007669"/>
    <property type="project" value="UniProtKB-KW"/>
</dbReference>
<dbReference type="Gene3D" id="3.40.50.12160">
    <property type="entry name" value="Methylthiotransferase, N-terminal domain"/>
    <property type="match status" value="1"/>
</dbReference>
<feature type="domain" description="Radical SAM core" evidence="11">
    <location>
        <begin position="144"/>
        <end position="375"/>
    </location>
</feature>
<evidence type="ECO:0000256" key="2">
    <source>
        <dbReference type="ARBA" id="ARBA00022490"/>
    </source>
</evidence>
<dbReference type="HAMAP" id="MF_01865">
    <property type="entry name" value="MTTase_RimO"/>
    <property type="match status" value="1"/>
</dbReference>
<keyword evidence="6 8" id="KW-0408">Iron</keyword>
<feature type="binding site" evidence="8">
    <location>
        <position position="51"/>
    </location>
    <ligand>
        <name>[4Fe-4S] cluster</name>
        <dbReference type="ChEBI" id="CHEBI:49883"/>
        <label>1</label>
    </ligand>
</feature>
<evidence type="ECO:0000259" key="9">
    <source>
        <dbReference type="PROSITE" id="PS50926"/>
    </source>
</evidence>
<feature type="binding site" evidence="8">
    <location>
        <position position="162"/>
    </location>
    <ligand>
        <name>[4Fe-4S] cluster</name>
        <dbReference type="ChEBI" id="CHEBI:49883"/>
        <label>2</label>
        <note>4Fe-4S-S-AdoMet</note>
    </ligand>
</feature>
<dbReference type="OrthoDB" id="9805215at2"/>
<dbReference type="InterPro" id="IPR007197">
    <property type="entry name" value="rSAM"/>
</dbReference>
<comment type="function">
    <text evidence="8">Catalyzes the methylthiolation of an aspartic acid residue of ribosomal protein uS12.</text>
</comment>
<dbReference type="InterPro" id="IPR006638">
    <property type="entry name" value="Elp3/MiaA/NifB-like_rSAM"/>
</dbReference>
<evidence type="ECO:0000256" key="1">
    <source>
        <dbReference type="ARBA" id="ARBA00022485"/>
    </source>
</evidence>
<dbReference type="SUPFAM" id="SSF102114">
    <property type="entry name" value="Radical SAM enzymes"/>
    <property type="match status" value="1"/>
</dbReference>
<dbReference type="GO" id="GO:0103039">
    <property type="term" value="F:protein methylthiotransferase activity"/>
    <property type="evidence" value="ECO:0007669"/>
    <property type="project" value="UniProtKB-EC"/>
</dbReference>
<evidence type="ECO:0000256" key="5">
    <source>
        <dbReference type="ARBA" id="ARBA00022723"/>
    </source>
</evidence>
<dbReference type="SFLD" id="SFLDF00274">
    <property type="entry name" value="ribosomal_protein_S12_methylth"/>
    <property type="match status" value="1"/>
</dbReference>
<keyword evidence="2 8" id="KW-0963">Cytoplasm</keyword>
<feature type="binding site" evidence="8">
    <location>
        <position position="165"/>
    </location>
    <ligand>
        <name>[4Fe-4S] cluster</name>
        <dbReference type="ChEBI" id="CHEBI:49883"/>
        <label>2</label>
        <note>4Fe-4S-S-AdoMet</note>
    </ligand>
</feature>
<proteinExistence type="inferred from homology"/>
<dbReference type="PROSITE" id="PS51449">
    <property type="entry name" value="MTTASE_N"/>
    <property type="match status" value="1"/>
</dbReference>
<keyword evidence="3 8" id="KW-0808">Transferase</keyword>
<feature type="binding site" evidence="8">
    <location>
        <position position="85"/>
    </location>
    <ligand>
        <name>[4Fe-4S] cluster</name>
        <dbReference type="ChEBI" id="CHEBI:49883"/>
        <label>1</label>
    </ligand>
</feature>
<dbReference type="Gene3D" id="2.40.50.140">
    <property type="entry name" value="Nucleic acid-binding proteins"/>
    <property type="match status" value="1"/>
</dbReference>
<dbReference type="NCBIfam" id="TIGR01125">
    <property type="entry name" value="30S ribosomal protein S12 methylthiotransferase RimO"/>
    <property type="match status" value="1"/>
</dbReference>
<keyword evidence="5 8" id="KW-0479">Metal-binding</keyword>
<dbReference type="InterPro" id="IPR012340">
    <property type="entry name" value="NA-bd_OB-fold"/>
</dbReference>
<comment type="cofactor">
    <cofactor evidence="8">
        <name>[4Fe-4S] cluster</name>
        <dbReference type="ChEBI" id="CHEBI:49883"/>
    </cofactor>
    <text evidence="8">Binds 2 [4Fe-4S] clusters. One cluster is coordinated with 3 cysteines and an exchangeable S-adenosyl-L-methionine.</text>
</comment>
<feature type="binding site" evidence="8">
    <location>
        <position position="158"/>
    </location>
    <ligand>
        <name>[4Fe-4S] cluster</name>
        <dbReference type="ChEBI" id="CHEBI:49883"/>
        <label>2</label>
        <note>4Fe-4S-S-AdoMet</note>
    </ligand>
</feature>
<keyword evidence="4 8" id="KW-0949">S-adenosyl-L-methionine</keyword>
<sequence length="443" mass="50707">MKKNRIDIITLGCSKNLVDSETLMRKFENLGYECVHDPKRVQGEIAVINTCGFIEAAKEESVNTILEFVEAKKEGRLGQLYVMGCLSQRYKSDLEASIPEVDKFYGKFDYKNLLADLGPSTVQASEPTTFMERRQTSTLSRKITTPKHYAYVKIAEGCDRHCAYCAIPLITGKHVSRSIEDILREVEGLVADGVKEFQIIEQELTYYGVDLYGKPRIAELVSRMADIKGVKWIRLHYAYPNQFPLELLDVMREKPNVCKYLDIALQHISDNMLTRMRRHVTKAETVALVKKIREAVPGITLRTTLLVGFPGETEADFRELVDFVRDTRFERMGAFAYSEEEGTYSALHYADDVPEEVKRRRIDELMSVQQNISKEIEAAKVGKTLKVIIDRREGNYYIGRTEACSPDVDPEVLIPVGRRRLRTGFFYDVKITDSEEFDLYGEV</sequence>
<evidence type="ECO:0000256" key="3">
    <source>
        <dbReference type="ARBA" id="ARBA00022679"/>
    </source>
</evidence>
<comment type="similarity">
    <text evidence="8">Belongs to the methylthiotransferase family. RimO subfamily.</text>
</comment>
<feature type="domain" description="MTTase N-terminal" evidence="10">
    <location>
        <begin position="4"/>
        <end position="127"/>
    </location>
</feature>
<dbReference type="EMBL" id="QENY01000009">
    <property type="protein sequence ID" value="PVX53693.1"/>
    <property type="molecule type" value="Genomic_DNA"/>
</dbReference>
<dbReference type="CDD" id="cd01335">
    <property type="entry name" value="Radical_SAM"/>
    <property type="match status" value="1"/>
</dbReference>
<comment type="catalytic activity">
    <reaction evidence="8">
        <text>L-aspartate(89)-[ribosomal protein uS12]-hydrogen + (sulfur carrier)-SH + AH2 + 2 S-adenosyl-L-methionine = 3-methylsulfanyl-L-aspartate(89)-[ribosomal protein uS12]-hydrogen + (sulfur carrier)-H + 5'-deoxyadenosine + L-methionine + A + S-adenosyl-L-homocysteine + 2 H(+)</text>
        <dbReference type="Rhea" id="RHEA:37087"/>
        <dbReference type="Rhea" id="RHEA-COMP:10460"/>
        <dbReference type="Rhea" id="RHEA-COMP:10461"/>
        <dbReference type="Rhea" id="RHEA-COMP:14737"/>
        <dbReference type="Rhea" id="RHEA-COMP:14739"/>
        <dbReference type="ChEBI" id="CHEBI:13193"/>
        <dbReference type="ChEBI" id="CHEBI:15378"/>
        <dbReference type="ChEBI" id="CHEBI:17319"/>
        <dbReference type="ChEBI" id="CHEBI:17499"/>
        <dbReference type="ChEBI" id="CHEBI:29917"/>
        <dbReference type="ChEBI" id="CHEBI:29961"/>
        <dbReference type="ChEBI" id="CHEBI:57844"/>
        <dbReference type="ChEBI" id="CHEBI:57856"/>
        <dbReference type="ChEBI" id="CHEBI:59789"/>
        <dbReference type="ChEBI" id="CHEBI:64428"/>
        <dbReference type="ChEBI" id="CHEBI:73599"/>
        <dbReference type="EC" id="2.8.4.4"/>
    </reaction>
</comment>